<evidence type="ECO:0000313" key="1">
    <source>
        <dbReference type="EMBL" id="SOY30378.1"/>
    </source>
</evidence>
<organism evidence="1 2">
    <name type="scientific">Acetatifactor muris</name>
    <dbReference type="NCBI Taxonomy" id="879566"/>
    <lineage>
        <taxon>Bacteria</taxon>
        <taxon>Bacillati</taxon>
        <taxon>Bacillota</taxon>
        <taxon>Clostridia</taxon>
        <taxon>Lachnospirales</taxon>
        <taxon>Lachnospiraceae</taxon>
        <taxon>Acetatifactor</taxon>
    </lineage>
</organism>
<sequence length="38" mass="4473">MAKPGRLPDFRKMYPEASEEVIEVLRETERKCSTRSMT</sequence>
<dbReference type="AlphaFoldDB" id="A0A2K4ZIS5"/>
<name>A0A2K4ZIS5_9FIRM</name>
<accession>A0A2K4ZIS5</accession>
<reference evidence="1 2" key="1">
    <citation type="submission" date="2018-01" db="EMBL/GenBank/DDBJ databases">
        <authorList>
            <person name="Gaut B.S."/>
            <person name="Morton B.R."/>
            <person name="Clegg M.T."/>
            <person name="Duvall M.R."/>
        </authorList>
    </citation>
    <scope>NUCLEOTIDE SEQUENCE [LARGE SCALE GENOMIC DNA]</scope>
    <source>
        <strain evidence="1">GP69</strain>
    </source>
</reference>
<keyword evidence="2" id="KW-1185">Reference proteome</keyword>
<dbReference type="Proteomes" id="UP000236311">
    <property type="component" value="Unassembled WGS sequence"/>
</dbReference>
<evidence type="ECO:0000313" key="2">
    <source>
        <dbReference type="Proteomes" id="UP000236311"/>
    </source>
</evidence>
<proteinExistence type="predicted"/>
<gene>
    <name evidence="1" type="ORF">AMURIS_03105</name>
</gene>
<dbReference type="EMBL" id="OFSM01000015">
    <property type="protein sequence ID" value="SOY30378.1"/>
    <property type="molecule type" value="Genomic_DNA"/>
</dbReference>
<protein>
    <submittedName>
        <fullName evidence="1">Uncharacterized protein</fullName>
    </submittedName>
</protein>